<evidence type="ECO:0000313" key="2">
    <source>
        <dbReference type="Proteomes" id="UP001055072"/>
    </source>
</evidence>
<gene>
    <name evidence="1" type="ORF">BDY19DRAFT_359464</name>
</gene>
<proteinExistence type="predicted"/>
<protein>
    <submittedName>
        <fullName evidence="1">Uncharacterized protein</fullName>
    </submittedName>
</protein>
<name>A0ACB8TWR2_9APHY</name>
<accession>A0ACB8TWR2</accession>
<organism evidence="1 2">
    <name type="scientific">Irpex rosettiformis</name>
    <dbReference type="NCBI Taxonomy" id="378272"/>
    <lineage>
        <taxon>Eukaryota</taxon>
        <taxon>Fungi</taxon>
        <taxon>Dikarya</taxon>
        <taxon>Basidiomycota</taxon>
        <taxon>Agaricomycotina</taxon>
        <taxon>Agaricomycetes</taxon>
        <taxon>Polyporales</taxon>
        <taxon>Irpicaceae</taxon>
        <taxon>Irpex</taxon>
    </lineage>
</organism>
<evidence type="ECO:0000313" key="1">
    <source>
        <dbReference type="EMBL" id="KAI0086401.1"/>
    </source>
</evidence>
<keyword evidence="2" id="KW-1185">Reference proteome</keyword>
<dbReference type="EMBL" id="MU274924">
    <property type="protein sequence ID" value="KAI0086401.1"/>
    <property type="molecule type" value="Genomic_DNA"/>
</dbReference>
<reference evidence="1" key="1">
    <citation type="journal article" date="2021" name="Environ. Microbiol.">
        <title>Gene family expansions and transcriptome signatures uncover fungal adaptations to wood decay.</title>
        <authorList>
            <person name="Hage H."/>
            <person name="Miyauchi S."/>
            <person name="Viragh M."/>
            <person name="Drula E."/>
            <person name="Min B."/>
            <person name="Chaduli D."/>
            <person name="Navarro D."/>
            <person name="Favel A."/>
            <person name="Norest M."/>
            <person name="Lesage-Meessen L."/>
            <person name="Balint B."/>
            <person name="Merenyi Z."/>
            <person name="de Eugenio L."/>
            <person name="Morin E."/>
            <person name="Martinez A.T."/>
            <person name="Baldrian P."/>
            <person name="Stursova M."/>
            <person name="Martinez M.J."/>
            <person name="Novotny C."/>
            <person name="Magnuson J.K."/>
            <person name="Spatafora J.W."/>
            <person name="Maurice S."/>
            <person name="Pangilinan J."/>
            <person name="Andreopoulos W."/>
            <person name="LaButti K."/>
            <person name="Hundley H."/>
            <person name="Na H."/>
            <person name="Kuo A."/>
            <person name="Barry K."/>
            <person name="Lipzen A."/>
            <person name="Henrissat B."/>
            <person name="Riley R."/>
            <person name="Ahrendt S."/>
            <person name="Nagy L.G."/>
            <person name="Grigoriev I.V."/>
            <person name="Martin F."/>
            <person name="Rosso M.N."/>
        </authorList>
    </citation>
    <scope>NUCLEOTIDE SEQUENCE</scope>
    <source>
        <strain evidence="1">CBS 384.51</strain>
    </source>
</reference>
<sequence>MLISMRQGVRAQVQTVVIPGFGEGVASVSQAGVGSDGSTTLIVSPTPTSGGDFASISGAVTVLAAGSNSEAKFQLIDGSNVDSKCSLNGSQAQCSAVIVNGGATQQKLFATQLPPGFGQFGQQPSITAPVEGPIETVIIPGFGTGAAAVSQGGVGSDGSTTFIVVPTLAAGGDFASIAGPVTILAAGSGSEAKFQLVDGSNVDGKCSINGDQAQCSAVIVNGGATQQRAFQTQLPPGFAQFGATGSSAQPTQTAQSAQSTAQTQSGFSTVVTQATQSESSTSSSAQPSQSGKSNGADKAGATRTSLLLISLALLAGLLL</sequence>
<dbReference type="Proteomes" id="UP001055072">
    <property type="component" value="Unassembled WGS sequence"/>
</dbReference>
<comment type="caution">
    <text evidence="1">The sequence shown here is derived from an EMBL/GenBank/DDBJ whole genome shotgun (WGS) entry which is preliminary data.</text>
</comment>